<accession>A0A1B7XRX7</accession>
<name>A0A1B7XRX7_COLHI</name>
<evidence type="ECO:0000313" key="9">
    <source>
        <dbReference type="Proteomes" id="UP000092177"/>
    </source>
</evidence>
<dbReference type="InterPro" id="IPR049326">
    <property type="entry name" value="Rhodopsin_dom_fungi"/>
</dbReference>
<evidence type="ECO:0000256" key="6">
    <source>
        <dbReference type="SAM" id="Phobius"/>
    </source>
</evidence>
<evidence type="ECO:0000256" key="5">
    <source>
        <dbReference type="ARBA" id="ARBA00038359"/>
    </source>
</evidence>
<dbReference type="KEGG" id="chig:CH63R_13759"/>
<dbReference type="VEuPathDB" id="FungiDB:CH63R_13759"/>
<dbReference type="Pfam" id="PF20684">
    <property type="entry name" value="Fung_rhodopsin"/>
    <property type="match status" value="1"/>
</dbReference>
<dbReference type="AlphaFoldDB" id="A0A1B7XRX7"/>
<evidence type="ECO:0000256" key="3">
    <source>
        <dbReference type="ARBA" id="ARBA00022989"/>
    </source>
</evidence>
<reference evidence="9" key="1">
    <citation type="journal article" date="2017" name="BMC Genomics">
        <title>Gapless genome assembly of Colletotrichum higginsianum reveals chromosome structure and association of transposable elements with secondary metabolite gene clusters.</title>
        <authorList>
            <person name="Dallery J.-F."/>
            <person name="Lapalu N."/>
            <person name="Zampounis A."/>
            <person name="Pigne S."/>
            <person name="Luyten I."/>
            <person name="Amselem J."/>
            <person name="Wittenberg A.H.J."/>
            <person name="Zhou S."/>
            <person name="de Queiroz M.V."/>
            <person name="Robin G.P."/>
            <person name="Auger A."/>
            <person name="Hainaut M."/>
            <person name="Henrissat B."/>
            <person name="Kim K.-T."/>
            <person name="Lee Y.-H."/>
            <person name="Lespinet O."/>
            <person name="Schwartz D.C."/>
            <person name="Thon M.R."/>
            <person name="O'Connell R.J."/>
        </authorList>
    </citation>
    <scope>NUCLEOTIDE SEQUENCE [LARGE SCALE GENOMIC DNA]</scope>
    <source>
        <strain evidence="9">IMI 349063</strain>
    </source>
</reference>
<dbReference type="OrthoDB" id="61113at2759"/>
<comment type="caution">
    <text evidence="8">The sequence shown here is derived from an EMBL/GenBank/DDBJ whole genome shotgun (WGS) entry which is preliminary data.</text>
</comment>
<sequence length="405" mass="45243">MAMDGATIHKLLGTADNSGEPEPLVNKQSTVLGVVISFAVLSWVCVAYRIHVRAKVVQSMGWDDVFVMLSSIQVNGGASTYSKKPRLAAIDNSGFRCDLPTEFGMGKHIYYLSADQVQNYLRTFYVANASYVLSTAFIKISLLFQYLRIFDQPSFSRRLCIFTIIFTSLWSLTYSFLGWVPCLPVRAYWDWSVPATRWAYGSLTPEIFSATYESHSAINVALDLLVLAIPIPIYFETNVPFKSKLGLLALLAIGIAVNGISVARFVTILQHRSATYPTLDFPWYAPISIVLSAVEVDVAMIASSVPIFWPVLRQRFPGIFVTKEVEVTREVRRLESVELDDDVGAEEGRRSRVGSEASLRQENRGGEGLYRDEFIANQVDPFRKSKSVVTEVKAGEGEDGGWWQK</sequence>
<evidence type="ECO:0000313" key="8">
    <source>
        <dbReference type="EMBL" id="OBR02533.1"/>
    </source>
</evidence>
<protein>
    <submittedName>
        <fullName evidence="8">Integral membrane protein</fullName>
    </submittedName>
</protein>
<dbReference type="Proteomes" id="UP000092177">
    <property type="component" value="Chromosome 10"/>
</dbReference>
<dbReference type="RefSeq" id="XP_018151051.1">
    <property type="nucleotide sequence ID" value="XM_018308733.1"/>
</dbReference>
<feature type="domain" description="Rhodopsin" evidence="7">
    <location>
        <begin position="49"/>
        <end position="313"/>
    </location>
</feature>
<feature type="transmembrane region" description="Helical" evidence="6">
    <location>
        <begin position="159"/>
        <end position="180"/>
    </location>
</feature>
<keyword evidence="9" id="KW-1185">Reference proteome</keyword>
<gene>
    <name evidence="8" type="ORF">CH63R_13759</name>
</gene>
<keyword evidence="3 6" id="KW-1133">Transmembrane helix</keyword>
<keyword evidence="2 6" id="KW-0812">Transmembrane</keyword>
<dbReference type="GO" id="GO:0016020">
    <property type="term" value="C:membrane"/>
    <property type="evidence" value="ECO:0007669"/>
    <property type="project" value="UniProtKB-SubCell"/>
</dbReference>
<dbReference type="PANTHER" id="PTHR33048">
    <property type="entry name" value="PTH11-LIKE INTEGRAL MEMBRANE PROTEIN (AFU_ORTHOLOGUE AFUA_5G11245)"/>
    <property type="match status" value="1"/>
</dbReference>
<keyword evidence="4 6" id="KW-0472">Membrane</keyword>
<organism evidence="8 9">
    <name type="scientific">Colletotrichum higginsianum (strain IMI 349063)</name>
    <name type="common">Crucifer anthracnose fungus</name>
    <dbReference type="NCBI Taxonomy" id="759273"/>
    <lineage>
        <taxon>Eukaryota</taxon>
        <taxon>Fungi</taxon>
        <taxon>Dikarya</taxon>
        <taxon>Ascomycota</taxon>
        <taxon>Pezizomycotina</taxon>
        <taxon>Sordariomycetes</taxon>
        <taxon>Hypocreomycetidae</taxon>
        <taxon>Glomerellales</taxon>
        <taxon>Glomerellaceae</taxon>
        <taxon>Colletotrichum</taxon>
        <taxon>Colletotrichum destructivum species complex</taxon>
    </lineage>
</organism>
<dbReference type="GeneID" id="28872840"/>
<evidence type="ECO:0000256" key="1">
    <source>
        <dbReference type="ARBA" id="ARBA00004141"/>
    </source>
</evidence>
<evidence type="ECO:0000259" key="7">
    <source>
        <dbReference type="Pfam" id="PF20684"/>
    </source>
</evidence>
<comment type="subcellular location">
    <subcellularLocation>
        <location evidence="1">Membrane</location>
        <topology evidence="1">Multi-pass membrane protein</topology>
    </subcellularLocation>
</comment>
<feature type="transmembrane region" description="Helical" evidence="6">
    <location>
        <begin position="247"/>
        <end position="269"/>
    </location>
</feature>
<feature type="transmembrane region" description="Helical" evidence="6">
    <location>
        <begin position="129"/>
        <end position="147"/>
    </location>
</feature>
<evidence type="ECO:0000256" key="2">
    <source>
        <dbReference type="ARBA" id="ARBA00022692"/>
    </source>
</evidence>
<feature type="transmembrane region" description="Helical" evidence="6">
    <location>
        <begin position="281"/>
        <end position="309"/>
    </location>
</feature>
<dbReference type="EMBL" id="LTAN01000010">
    <property type="protein sequence ID" value="OBR02533.1"/>
    <property type="molecule type" value="Genomic_DNA"/>
</dbReference>
<dbReference type="PANTHER" id="PTHR33048:SF47">
    <property type="entry name" value="INTEGRAL MEMBRANE PROTEIN-RELATED"/>
    <property type="match status" value="1"/>
</dbReference>
<dbReference type="InterPro" id="IPR052337">
    <property type="entry name" value="SAT4-like"/>
</dbReference>
<proteinExistence type="inferred from homology"/>
<comment type="similarity">
    <text evidence="5">Belongs to the SAT4 family.</text>
</comment>
<feature type="transmembrane region" description="Helical" evidence="6">
    <location>
        <begin position="31"/>
        <end position="50"/>
    </location>
</feature>
<evidence type="ECO:0000256" key="4">
    <source>
        <dbReference type="ARBA" id="ARBA00023136"/>
    </source>
</evidence>